<evidence type="ECO:0000256" key="4">
    <source>
        <dbReference type="ARBA" id="ARBA00023136"/>
    </source>
</evidence>
<accession>A0A3E2DM35</accession>
<gene>
    <name evidence="6" type="ORF">CHT91_02525</name>
</gene>
<dbReference type="SUPFAM" id="SSF141322">
    <property type="entry name" value="NfeD domain-like"/>
    <property type="match status" value="1"/>
</dbReference>
<dbReference type="AlphaFoldDB" id="A0A3E2DM35"/>
<evidence type="ECO:0000259" key="5">
    <source>
        <dbReference type="Pfam" id="PF01957"/>
    </source>
</evidence>
<dbReference type="PANTHER" id="PTHR33507:SF3">
    <property type="entry name" value="INNER MEMBRANE PROTEIN YBBJ"/>
    <property type="match status" value="1"/>
</dbReference>
<protein>
    <submittedName>
        <fullName evidence="6">NfeD family protein</fullName>
    </submittedName>
</protein>
<keyword evidence="2" id="KW-0812">Transmembrane</keyword>
<feature type="domain" description="NfeD-like C-terminal" evidence="5">
    <location>
        <begin position="90"/>
        <end position="148"/>
    </location>
</feature>
<keyword evidence="3" id="KW-1133">Transmembrane helix</keyword>
<evidence type="ECO:0000256" key="2">
    <source>
        <dbReference type="ARBA" id="ARBA00022692"/>
    </source>
</evidence>
<dbReference type="Gene3D" id="2.40.50.140">
    <property type="entry name" value="Nucleic acid-binding proteins"/>
    <property type="match status" value="1"/>
</dbReference>
<dbReference type="InterPro" id="IPR002810">
    <property type="entry name" value="NfeD-like_C"/>
</dbReference>
<evidence type="ECO:0000313" key="6">
    <source>
        <dbReference type="EMBL" id="RFT46447.1"/>
    </source>
</evidence>
<organism evidence="6 7">
    <name type="scientific">Cutibacterium avidum</name>
    <dbReference type="NCBI Taxonomy" id="33010"/>
    <lineage>
        <taxon>Bacteria</taxon>
        <taxon>Bacillati</taxon>
        <taxon>Actinomycetota</taxon>
        <taxon>Actinomycetes</taxon>
        <taxon>Propionibacteriales</taxon>
        <taxon>Propionibacteriaceae</taxon>
        <taxon>Cutibacterium</taxon>
    </lineage>
</organism>
<keyword evidence="4" id="KW-0472">Membrane</keyword>
<evidence type="ECO:0000256" key="3">
    <source>
        <dbReference type="ARBA" id="ARBA00022989"/>
    </source>
</evidence>
<dbReference type="Proteomes" id="UP000259211">
    <property type="component" value="Unassembled WGS sequence"/>
</dbReference>
<evidence type="ECO:0000313" key="7">
    <source>
        <dbReference type="Proteomes" id="UP000259211"/>
    </source>
</evidence>
<dbReference type="EMBL" id="NOWI01000002">
    <property type="protein sequence ID" value="RFT46447.1"/>
    <property type="molecule type" value="Genomic_DNA"/>
</dbReference>
<sequence>MMEPFEDWPWLVWLVGSAVLACTEMLTGDFTLLMLAGGAAAGALTAFFLPGMILVQAIVAVAVAILMLAVLRPTLLRRVREAPGYRSSLDKLVGSNGVATSEITDGHGQVKVDGEEWSARSVEPGMTIASGEKVEVFEVDGTTLVVYPVFKSLGP</sequence>
<comment type="subcellular location">
    <subcellularLocation>
        <location evidence="1">Membrane</location>
        <topology evidence="1">Multi-pass membrane protein</topology>
    </subcellularLocation>
</comment>
<dbReference type="Pfam" id="PF01957">
    <property type="entry name" value="NfeD"/>
    <property type="match status" value="1"/>
</dbReference>
<dbReference type="InterPro" id="IPR052165">
    <property type="entry name" value="Membrane_assoc_protease"/>
</dbReference>
<name>A0A3E2DM35_9ACTN</name>
<comment type="caution">
    <text evidence="6">The sequence shown here is derived from an EMBL/GenBank/DDBJ whole genome shotgun (WGS) entry which is preliminary data.</text>
</comment>
<dbReference type="InterPro" id="IPR012340">
    <property type="entry name" value="NA-bd_OB-fold"/>
</dbReference>
<dbReference type="GO" id="GO:0005886">
    <property type="term" value="C:plasma membrane"/>
    <property type="evidence" value="ECO:0007669"/>
    <property type="project" value="TreeGrafter"/>
</dbReference>
<evidence type="ECO:0000256" key="1">
    <source>
        <dbReference type="ARBA" id="ARBA00004141"/>
    </source>
</evidence>
<reference evidence="6 7" key="1">
    <citation type="submission" date="2017-07" db="EMBL/GenBank/DDBJ databases">
        <authorList>
            <person name="Sun Z.S."/>
            <person name="Albrecht U."/>
            <person name="Echele G."/>
            <person name="Lee C.C."/>
        </authorList>
    </citation>
    <scope>NUCLEOTIDE SEQUENCE [LARGE SCALE GENOMIC DNA]</scope>
    <source>
        <strain evidence="6 7">P16-029</strain>
    </source>
</reference>
<dbReference type="PANTHER" id="PTHR33507">
    <property type="entry name" value="INNER MEMBRANE PROTEIN YBBJ"/>
    <property type="match status" value="1"/>
</dbReference>
<proteinExistence type="predicted"/>